<reference evidence="2" key="1">
    <citation type="submission" date="2015-06" db="EMBL/GenBank/DDBJ databases">
        <title>Complete genome sequence and metabolic analysis of phthalate degradation pathway in Gordonia sp. QH-11.</title>
        <authorList>
            <person name="Jin D."/>
            <person name="Kong X."/>
            <person name="Bai Z."/>
        </authorList>
    </citation>
    <scope>NUCLEOTIDE SEQUENCE [LARGE SCALE GENOMIC DNA]</scope>
    <source>
        <strain evidence="2">QH-11</strain>
    </source>
</reference>
<accession>A0A0N7FUU9</accession>
<dbReference type="AlphaFoldDB" id="A0A0N7FUU9"/>
<sequence>MHLETPDGVRIYVHRGVRAMAVSLVSGLPDAEHNEWAIRIFDEIVRGVTGGVELLDEDDNVVRSRPPRTRASA</sequence>
<dbReference type="Proteomes" id="UP000063789">
    <property type="component" value="Chromosome"/>
</dbReference>
<reference evidence="1 2" key="2">
    <citation type="journal article" date="2017" name="Int. J. Syst. Evol. Microbiol.">
        <title>Gordonia phthalatica sp. nov., a di-n-butyl phthalate-degrading bacterium isolated from activated sludge.</title>
        <authorList>
            <person name="Jin D."/>
            <person name="Kong X."/>
            <person name="Jia M."/>
            <person name="Yu X."/>
            <person name="Wang X."/>
            <person name="Zhuang X."/>
            <person name="Deng Y."/>
            <person name="Bai Z."/>
        </authorList>
    </citation>
    <scope>NUCLEOTIDE SEQUENCE [LARGE SCALE GENOMIC DNA]</scope>
    <source>
        <strain evidence="1 2">QH-11</strain>
    </source>
</reference>
<evidence type="ECO:0000313" key="2">
    <source>
        <dbReference type="Proteomes" id="UP000063789"/>
    </source>
</evidence>
<protein>
    <submittedName>
        <fullName evidence="1">Uncharacterized protein</fullName>
    </submittedName>
</protein>
<dbReference type="EMBL" id="CP011853">
    <property type="protein sequence ID" value="ALG85367.1"/>
    <property type="molecule type" value="Genomic_DNA"/>
</dbReference>
<gene>
    <name evidence="1" type="ORF">ACH46_13870</name>
</gene>
<evidence type="ECO:0000313" key="1">
    <source>
        <dbReference type="EMBL" id="ALG85367.1"/>
    </source>
</evidence>
<name>A0A0N7FUU9_9ACTN</name>
<dbReference type="PATRIC" id="fig|1136941.3.peg.2833"/>
<organism evidence="1 2">
    <name type="scientific">Gordonia phthalatica</name>
    <dbReference type="NCBI Taxonomy" id="1136941"/>
    <lineage>
        <taxon>Bacteria</taxon>
        <taxon>Bacillati</taxon>
        <taxon>Actinomycetota</taxon>
        <taxon>Actinomycetes</taxon>
        <taxon>Mycobacteriales</taxon>
        <taxon>Gordoniaceae</taxon>
        <taxon>Gordonia</taxon>
    </lineage>
</organism>
<keyword evidence="2" id="KW-1185">Reference proteome</keyword>
<dbReference type="STRING" id="1136941.ACH46_13870"/>
<dbReference type="KEGG" id="goq:ACH46_13870"/>
<proteinExistence type="predicted"/>